<protein>
    <submittedName>
        <fullName evidence="3">Uncharacterized protein LOC115874170</fullName>
    </submittedName>
</protein>
<dbReference type="InterPro" id="IPR016197">
    <property type="entry name" value="Chromo-like_dom_sf"/>
</dbReference>
<dbReference type="InterPro" id="IPR000953">
    <property type="entry name" value="Chromo/chromo_shadow_dom"/>
</dbReference>
<dbReference type="SUPFAM" id="SSF54160">
    <property type="entry name" value="Chromo domain-like"/>
    <property type="match status" value="1"/>
</dbReference>
<accession>A0A6J2X2I4</accession>
<evidence type="ECO:0000313" key="2">
    <source>
        <dbReference type="Proteomes" id="UP000504635"/>
    </source>
</evidence>
<dbReference type="InParanoid" id="A0A6J2X2I4"/>
<feature type="domain" description="Chromo" evidence="1">
    <location>
        <begin position="131"/>
        <end position="165"/>
    </location>
</feature>
<dbReference type="Proteomes" id="UP000504635">
    <property type="component" value="Unplaced"/>
</dbReference>
<dbReference type="PANTHER" id="PTHR46585">
    <property type="entry name" value="INTEGRASE CORE DOMAIN CONTAINING PROTEIN"/>
    <property type="match status" value="1"/>
</dbReference>
<dbReference type="GeneID" id="115874170"/>
<dbReference type="AlphaFoldDB" id="A0A6J2X2I4"/>
<dbReference type="CDD" id="cd00024">
    <property type="entry name" value="CD_CSD"/>
    <property type="match status" value="1"/>
</dbReference>
<dbReference type="KEGG" id="soy:115874170"/>
<dbReference type="OrthoDB" id="6343797at2759"/>
<organism evidence="2 3">
    <name type="scientific">Sitophilus oryzae</name>
    <name type="common">Rice weevil</name>
    <name type="synonym">Curculio oryzae</name>
    <dbReference type="NCBI Taxonomy" id="7048"/>
    <lineage>
        <taxon>Eukaryota</taxon>
        <taxon>Metazoa</taxon>
        <taxon>Ecdysozoa</taxon>
        <taxon>Arthropoda</taxon>
        <taxon>Hexapoda</taxon>
        <taxon>Insecta</taxon>
        <taxon>Pterygota</taxon>
        <taxon>Neoptera</taxon>
        <taxon>Endopterygota</taxon>
        <taxon>Coleoptera</taxon>
        <taxon>Polyphaga</taxon>
        <taxon>Cucujiformia</taxon>
        <taxon>Curculionidae</taxon>
        <taxon>Dryophthorinae</taxon>
        <taxon>Sitophilus</taxon>
    </lineage>
</organism>
<evidence type="ECO:0000259" key="1">
    <source>
        <dbReference type="PROSITE" id="PS50013"/>
    </source>
</evidence>
<proteinExistence type="predicted"/>
<keyword evidence="2" id="KW-1185">Reference proteome</keyword>
<name>A0A6J2X2I4_SITOR</name>
<gene>
    <name evidence="3" type="primary">LOC115874170</name>
</gene>
<dbReference type="RefSeq" id="XP_030745134.1">
    <property type="nucleotide sequence ID" value="XM_030889274.1"/>
</dbReference>
<evidence type="ECO:0000313" key="3">
    <source>
        <dbReference type="RefSeq" id="XP_030745134.1"/>
    </source>
</evidence>
<sequence>MFSLQGNYRWLNILQDIVKDYNNTKHSTIAMKPNQVNKQNEKKILRSIFTHAKTVDSKLAKFKVGDHVRISKYREAFSKGYTPNWSNEIFRIKKVKMTNPRTYIIEDERNEEIQGGFYEQELQKAKHFDVYLVEKILRRKGNKVYVKWLGLDKKFNTWINKNDVV</sequence>
<dbReference type="PANTHER" id="PTHR46585:SF1">
    <property type="entry name" value="CHROMO DOMAIN-CONTAINING PROTEIN"/>
    <property type="match status" value="1"/>
</dbReference>
<reference evidence="3" key="1">
    <citation type="submission" date="2025-08" db="UniProtKB">
        <authorList>
            <consortium name="RefSeq"/>
        </authorList>
    </citation>
    <scope>IDENTIFICATION</scope>
    <source>
        <tissue evidence="3">Gonads</tissue>
    </source>
</reference>
<dbReference type="GO" id="GO:0005694">
    <property type="term" value="C:chromosome"/>
    <property type="evidence" value="ECO:0007669"/>
    <property type="project" value="UniProtKB-ARBA"/>
</dbReference>
<dbReference type="PROSITE" id="PS50013">
    <property type="entry name" value="CHROMO_2"/>
    <property type="match status" value="1"/>
</dbReference>